<evidence type="ECO:0000259" key="5">
    <source>
        <dbReference type="Pfam" id="PF02678"/>
    </source>
</evidence>
<dbReference type="SUPFAM" id="SSF51182">
    <property type="entry name" value="RmlC-like cupins"/>
    <property type="match status" value="1"/>
</dbReference>
<dbReference type="GO" id="GO:0005634">
    <property type="term" value="C:nucleus"/>
    <property type="evidence" value="ECO:0007669"/>
    <property type="project" value="UniProtKB-SubCell"/>
</dbReference>
<gene>
    <name evidence="7" type="ORF">OIU84_012153</name>
</gene>
<dbReference type="PANTHER" id="PTHR13903">
    <property type="entry name" value="PIRIN-RELATED"/>
    <property type="match status" value="1"/>
</dbReference>
<dbReference type="FunFam" id="2.60.120.10:FF:000055">
    <property type="entry name" value="pirin"/>
    <property type="match status" value="1"/>
</dbReference>
<dbReference type="CDD" id="cd02247">
    <property type="entry name" value="cupin_pirin_C"/>
    <property type="match status" value="1"/>
</dbReference>
<evidence type="ECO:0000313" key="7">
    <source>
        <dbReference type="EMBL" id="KAJ6403897.1"/>
    </source>
</evidence>
<dbReference type="InterPro" id="IPR014710">
    <property type="entry name" value="RmlC-like_jellyroll"/>
</dbReference>
<dbReference type="Pfam" id="PF05726">
    <property type="entry name" value="Pirin_C"/>
    <property type="match status" value="1"/>
</dbReference>
<dbReference type="CDD" id="cd02909">
    <property type="entry name" value="cupin_pirin_N"/>
    <property type="match status" value="1"/>
</dbReference>
<comment type="similarity">
    <text evidence="2 4">Belongs to the pirin family.</text>
</comment>
<evidence type="ECO:0008006" key="9">
    <source>
        <dbReference type="Google" id="ProtNLM"/>
    </source>
</evidence>
<sequence length="303" mass="33808">MRAFCISKLCFQITSSNYCQGLERLPAVPGISCLNQINPLVSAHPDWWPRRFWPSSQHEGQGAVVRRSIGRSELKFLDPFLMLDEFSVSPPAGFPDHPHRGFETVTYMLQGGITHQDFAGRKGTIHTGDVQWMTAGRGIIHSEMPAGEGEQKGLQLWINLSSRDKMIEPGYQELLSHDIRTAEKDGVEVRIIAGKSMGVQSPVYTRTPTMYLDFTMKPRTQMHQSIPESWNGFVYIIEGEGVFGKQSSSPVTAHHVLVLGPGDGLSVWNRASTPVRFRADRRTADQRAGGSVRTFCDEHAGRD</sequence>
<proteinExistence type="inferred from homology"/>
<dbReference type="InterPro" id="IPR008778">
    <property type="entry name" value="Pirin_C_dom"/>
</dbReference>
<dbReference type="InterPro" id="IPR003829">
    <property type="entry name" value="Pirin_N_dom"/>
</dbReference>
<accession>A0AAD6JGB2</accession>
<keyword evidence="3" id="KW-0539">Nucleus</keyword>
<reference evidence="7 8" key="1">
    <citation type="journal article" date="2023" name="Int. J. Mol. Sci.">
        <title>De Novo Assembly and Annotation of 11 Diverse Shrub Willow (Salix) Genomes Reveals Novel Gene Organization in Sex-Linked Regions.</title>
        <authorList>
            <person name="Hyden B."/>
            <person name="Feng K."/>
            <person name="Yates T.B."/>
            <person name="Jawdy S."/>
            <person name="Cereghino C."/>
            <person name="Smart L.B."/>
            <person name="Muchero W."/>
        </authorList>
    </citation>
    <scope>NUCLEOTIDE SEQUENCE [LARGE SCALE GENOMIC DNA]</scope>
    <source>
        <tissue evidence="7">Shoot tip</tissue>
    </source>
</reference>
<dbReference type="PANTHER" id="PTHR13903:SF8">
    <property type="entry name" value="PIRIN"/>
    <property type="match status" value="1"/>
</dbReference>
<dbReference type="InterPro" id="IPR012093">
    <property type="entry name" value="Pirin"/>
</dbReference>
<evidence type="ECO:0000259" key="6">
    <source>
        <dbReference type="Pfam" id="PF05726"/>
    </source>
</evidence>
<dbReference type="Pfam" id="PF02678">
    <property type="entry name" value="Pirin"/>
    <property type="match status" value="1"/>
</dbReference>
<dbReference type="Proteomes" id="UP001162972">
    <property type="component" value="Chromosome 2"/>
</dbReference>
<evidence type="ECO:0000313" key="8">
    <source>
        <dbReference type="Proteomes" id="UP001162972"/>
    </source>
</evidence>
<protein>
    <recommendedName>
        <fullName evidence="9">Pirin-like protein</fullName>
    </recommendedName>
</protein>
<dbReference type="AlphaFoldDB" id="A0AAD6JGB2"/>
<evidence type="ECO:0000256" key="2">
    <source>
        <dbReference type="ARBA" id="ARBA00008416"/>
    </source>
</evidence>
<evidence type="ECO:0000256" key="3">
    <source>
        <dbReference type="ARBA" id="ARBA00023242"/>
    </source>
</evidence>
<name>A0AAD6JGB2_9ROSI</name>
<dbReference type="Gene3D" id="2.60.120.10">
    <property type="entry name" value="Jelly Rolls"/>
    <property type="match status" value="2"/>
</dbReference>
<organism evidence="7 8">
    <name type="scientific">Salix udensis</name>
    <dbReference type="NCBI Taxonomy" id="889485"/>
    <lineage>
        <taxon>Eukaryota</taxon>
        <taxon>Viridiplantae</taxon>
        <taxon>Streptophyta</taxon>
        <taxon>Embryophyta</taxon>
        <taxon>Tracheophyta</taxon>
        <taxon>Spermatophyta</taxon>
        <taxon>Magnoliopsida</taxon>
        <taxon>eudicotyledons</taxon>
        <taxon>Gunneridae</taxon>
        <taxon>Pentapetalae</taxon>
        <taxon>rosids</taxon>
        <taxon>fabids</taxon>
        <taxon>Malpighiales</taxon>
        <taxon>Salicaceae</taxon>
        <taxon>Saliceae</taxon>
        <taxon>Salix</taxon>
    </lineage>
</organism>
<comment type="caution">
    <text evidence="7">The sequence shown here is derived from an EMBL/GenBank/DDBJ whole genome shotgun (WGS) entry which is preliminary data.</text>
</comment>
<dbReference type="InterPro" id="IPR011051">
    <property type="entry name" value="RmlC_Cupin_sf"/>
</dbReference>
<evidence type="ECO:0000256" key="4">
    <source>
        <dbReference type="RuleBase" id="RU003457"/>
    </source>
</evidence>
<comment type="subcellular location">
    <subcellularLocation>
        <location evidence="1">Nucleus</location>
    </subcellularLocation>
</comment>
<keyword evidence="8" id="KW-1185">Reference proteome</keyword>
<dbReference type="EMBL" id="JAPFFJ010000017">
    <property type="protein sequence ID" value="KAJ6403897.1"/>
    <property type="molecule type" value="Genomic_DNA"/>
</dbReference>
<feature type="domain" description="Pirin N-terminal" evidence="5">
    <location>
        <begin position="65"/>
        <end position="158"/>
    </location>
</feature>
<feature type="domain" description="Pirin C-terminal" evidence="6">
    <location>
        <begin position="211"/>
        <end position="277"/>
    </location>
</feature>
<evidence type="ECO:0000256" key="1">
    <source>
        <dbReference type="ARBA" id="ARBA00004123"/>
    </source>
</evidence>